<evidence type="ECO:0000256" key="8">
    <source>
        <dbReference type="ARBA" id="ARBA00022989"/>
    </source>
</evidence>
<feature type="transmembrane region" description="Helical" evidence="13">
    <location>
        <begin position="205"/>
        <end position="229"/>
    </location>
</feature>
<evidence type="ECO:0000313" key="15">
    <source>
        <dbReference type="Proteomes" id="UP001165641"/>
    </source>
</evidence>
<keyword evidence="7 13" id="KW-0812">Transmembrane</keyword>
<evidence type="ECO:0000256" key="1">
    <source>
        <dbReference type="ARBA" id="ARBA00002510"/>
    </source>
</evidence>
<comment type="function">
    <text evidence="1">Efflux system for nickel and cobalt.</text>
</comment>
<evidence type="ECO:0000256" key="3">
    <source>
        <dbReference type="ARBA" id="ARBA00022426"/>
    </source>
</evidence>
<evidence type="ECO:0000256" key="7">
    <source>
        <dbReference type="ARBA" id="ARBA00022692"/>
    </source>
</evidence>
<evidence type="ECO:0000313" key="14">
    <source>
        <dbReference type="EMBL" id="MDB6178234.1"/>
    </source>
</evidence>
<comment type="subcellular location">
    <subcellularLocation>
        <location evidence="2 13">Cell membrane</location>
        <topology evidence="2 13">Multi-pass membrane protein</topology>
    </subcellularLocation>
</comment>
<keyword evidence="11 13" id="KW-0472">Membrane</keyword>
<organism evidence="14 15">
    <name type="scientific">Paracoccus onchidii</name>
    <dbReference type="NCBI Taxonomy" id="3017813"/>
    <lineage>
        <taxon>Bacteria</taxon>
        <taxon>Pseudomonadati</taxon>
        <taxon>Pseudomonadota</taxon>
        <taxon>Alphaproteobacteria</taxon>
        <taxon>Rhodobacterales</taxon>
        <taxon>Paracoccaceae</taxon>
        <taxon>Paracoccus</taxon>
    </lineage>
</organism>
<keyword evidence="12" id="KW-0170">Cobalt</keyword>
<keyword evidence="4 13" id="KW-0813">Transport</keyword>
<keyword evidence="6" id="KW-0533">Nickel</keyword>
<evidence type="ECO:0000256" key="12">
    <source>
        <dbReference type="ARBA" id="ARBA00023285"/>
    </source>
</evidence>
<feature type="transmembrane region" description="Helical" evidence="13">
    <location>
        <begin position="235"/>
        <end position="260"/>
    </location>
</feature>
<evidence type="ECO:0000256" key="2">
    <source>
        <dbReference type="ARBA" id="ARBA00004651"/>
    </source>
</evidence>
<dbReference type="InterPro" id="IPR051224">
    <property type="entry name" value="NiCoT_RcnA"/>
</dbReference>
<evidence type="ECO:0000256" key="13">
    <source>
        <dbReference type="RuleBase" id="RU362101"/>
    </source>
</evidence>
<protein>
    <recommendedName>
        <fullName evidence="13">Nickel/cobalt efflux system</fullName>
    </recommendedName>
</protein>
<reference evidence="14" key="1">
    <citation type="submission" date="2022-12" db="EMBL/GenBank/DDBJ databases">
        <title>Paracoccus onchidii sp. nov., isolated from a marine invertebrate from the South China Sea.</title>
        <authorList>
            <person name="Xu S."/>
            <person name="Liu Z."/>
            <person name="Xu Y."/>
        </authorList>
    </citation>
    <scope>NUCLEOTIDE SEQUENCE</scope>
    <source>
        <strain evidence="14">Z330</strain>
    </source>
</reference>
<dbReference type="Pfam" id="PF03824">
    <property type="entry name" value="NicO"/>
    <property type="match status" value="1"/>
</dbReference>
<keyword evidence="10" id="KW-0921">Nickel transport</keyword>
<dbReference type="InterPro" id="IPR011541">
    <property type="entry name" value="Ni/Co_transpt_high_affinity"/>
</dbReference>
<evidence type="ECO:0000256" key="5">
    <source>
        <dbReference type="ARBA" id="ARBA00022475"/>
    </source>
</evidence>
<feature type="transmembrane region" description="Helical" evidence="13">
    <location>
        <begin position="95"/>
        <end position="118"/>
    </location>
</feature>
<dbReference type="EMBL" id="JAQBIE010000014">
    <property type="protein sequence ID" value="MDB6178234.1"/>
    <property type="molecule type" value="Genomic_DNA"/>
</dbReference>
<evidence type="ECO:0000256" key="10">
    <source>
        <dbReference type="ARBA" id="ARBA00023112"/>
    </source>
</evidence>
<comment type="similarity">
    <text evidence="13">Belongs to the NiCoT transporter (TC 2.A.52) family.</text>
</comment>
<feature type="transmembrane region" description="Helical" evidence="13">
    <location>
        <begin position="138"/>
        <end position="156"/>
    </location>
</feature>
<dbReference type="Proteomes" id="UP001165641">
    <property type="component" value="Unassembled WGS sequence"/>
</dbReference>
<accession>A0ABT4ZG49</accession>
<evidence type="ECO:0000256" key="9">
    <source>
        <dbReference type="ARBA" id="ARBA00023065"/>
    </source>
</evidence>
<dbReference type="PANTHER" id="PTHR40659:SF1">
    <property type="entry name" value="NICKEL_COBALT EFFLUX SYSTEM RCNA"/>
    <property type="match status" value="1"/>
</dbReference>
<comment type="caution">
    <text evidence="14">The sequence shown here is derived from an EMBL/GenBank/DDBJ whole genome shotgun (WGS) entry which is preliminary data.</text>
</comment>
<feature type="transmembrane region" description="Helical" evidence="13">
    <location>
        <begin position="57"/>
        <end position="75"/>
    </location>
</feature>
<evidence type="ECO:0000256" key="4">
    <source>
        <dbReference type="ARBA" id="ARBA00022448"/>
    </source>
</evidence>
<keyword evidence="3" id="KW-0171">Cobalt transport</keyword>
<dbReference type="PANTHER" id="PTHR40659">
    <property type="entry name" value="NICKEL/COBALT EFFLUX SYSTEM RCNA"/>
    <property type="match status" value="1"/>
</dbReference>
<keyword evidence="5" id="KW-1003">Cell membrane</keyword>
<keyword evidence="9" id="KW-0406">Ion transport</keyword>
<feature type="transmembrane region" description="Helical" evidence="13">
    <location>
        <begin position="272"/>
        <end position="297"/>
    </location>
</feature>
<dbReference type="RefSeq" id="WP_271889356.1">
    <property type="nucleotide sequence ID" value="NZ_JAQBIE010000014.1"/>
</dbReference>
<gene>
    <name evidence="14" type="ORF">PAF17_12085</name>
</gene>
<name>A0ABT4ZG49_9RHOB</name>
<sequence length="300" mass="31557">MRLTRFLLLLLATALLVAIFAYQISLTGFFWWAAERQREIQNAMAGALRSIQAGDPAALLGLCGLTFAYGFAHAIGPGHGKVLIGGAAFAGRARLLRLAFLTLAASIGQSLTAVILVLTGSGLIALSSRQLIDFTEQALAPLSYAAVALIGLWLALRGGRAMWRILAPANAQSCNGPGDEHCGCGHRHAPTLAEIGDIMSPREMLALVLSIALRPCTGALFLLVIAWRLQILPAGIIATFSMGLGTASFNIIMACSGLWLNLAVSRFSTGRVSGLISPMTQLFAGLLIAVASATMLLRFA</sequence>
<evidence type="ECO:0000256" key="11">
    <source>
        <dbReference type="ARBA" id="ARBA00023136"/>
    </source>
</evidence>
<keyword evidence="15" id="KW-1185">Reference proteome</keyword>
<evidence type="ECO:0000256" key="6">
    <source>
        <dbReference type="ARBA" id="ARBA00022596"/>
    </source>
</evidence>
<proteinExistence type="inferred from homology"/>
<keyword evidence="8 13" id="KW-1133">Transmembrane helix</keyword>